<dbReference type="CDD" id="cd06956">
    <property type="entry name" value="NR_DBD_RXR"/>
    <property type="match status" value="1"/>
</dbReference>
<dbReference type="PROSITE" id="PS00018">
    <property type="entry name" value="EF_HAND_1"/>
    <property type="match status" value="4"/>
</dbReference>
<keyword evidence="19" id="KW-0675">Receptor</keyword>
<dbReference type="SMART" id="SM00399">
    <property type="entry name" value="ZnF_C4"/>
    <property type="match status" value="1"/>
</dbReference>
<dbReference type="GO" id="GO:0005506">
    <property type="term" value="F:iron ion binding"/>
    <property type="evidence" value="ECO:0007669"/>
    <property type="project" value="InterPro"/>
</dbReference>
<dbReference type="Gene3D" id="3.30.50.10">
    <property type="entry name" value="Erythroid Transcription Factor GATA-1, subunit A"/>
    <property type="match status" value="1"/>
</dbReference>
<keyword evidence="24" id="KW-0472">Membrane</keyword>
<dbReference type="FunFam" id="3.30.200.20:FF:000315">
    <property type="entry name" value="Calcium-dependent protein kinase 3"/>
    <property type="match status" value="1"/>
</dbReference>
<dbReference type="GO" id="GO:0031418">
    <property type="term" value="F:L-ascorbic acid binding"/>
    <property type="evidence" value="ECO:0007669"/>
    <property type="project" value="InterPro"/>
</dbReference>
<dbReference type="Pfam" id="PF12349">
    <property type="entry name" value="Sterol-sensing"/>
    <property type="match status" value="1"/>
</dbReference>
<evidence type="ECO:0000256" key="18">
    <source>
        <dbReference type="ARBA" id="ARBA00023163"/>
    </source>
</evidence>
<feature type="compositionally biased region" description="Low complexity" evidence="23">
    <location>
        <begin position="495"/>
        <end position="504"/>
    </location>
</feature>
<dbReference type="Proteomes" id="UP000054632">
    <property type="component" value="Unassembled WGS sequence"/>
</dbReference>
<evidence type="ECO:0000256" key="11">
    <source>
        <dbReference type="ARBA" id="ARBA00022837"/>
    </source>
</evidence>
<dbReference type="InterPro" id="IPR000731">
    <property type="entry name" value="SSD"/>
</dbReference>
<feature type="binding site" evidence="22">
    <location>
        <position position="894"/>
    </location>
    <ligand>
        <name>ATP</name>
        <dbReference type="ChEBI" id="CHEBI:30616"/>
    </ligand>
</feature>
<evidence type="ECO:0000256" key="15">
    <source>
        <dbReference type="ARBA" id="ARBA00023004"/>
    </source>
</evidence>
<dbReference type="InterPro" id="IPR000003">
    <property type="entry name" value="Retinoid-X_rcpt/HNF4"/>
</dbReference>
<evidence type="ECO:0000259" key="30">
    <source>
        <dbReference type="PROSITE" id="PS51843"/>
    </source>
</evidence>
<dbReference type="PROSITE" id="PS00031">
    <property type="entry name" value="NUCLEAR_REC_DBD_1"/>
    <property type="match status" value="1"/>
</dbReference>
<evidence type="ECO:0000256" key="14">
    <source>
        <dbReference type="ARBA" id="ARBA00023002"/>
    </source>
</evidence>
<gene>
    <name evidence="31" type="primary">cmk-1</name>
    <name evidence="31" type="ORF">T4A_982</name>
</gene>
<keyword evidence="24" id="KW-1133">Transmembrane helix</keyword>
<feature type="domain" description="Nuclear receptor" evidence="28">
    <location>
        <begin position="517"/>
        <end position="592"/>
    </location>
</feature>
<dbReference type="GO" id="GO:0051213">
    <property type="term" value="F:dioxygenase activity"/>
    <property type="evidence" value="ECO:0007669"/>
    <property type="project" value="UniProtKB-KW"/>
</dbReference>
<dbReference type="InterPro" id="IPR053958">
    <property type="entry name" value="HMGCR/SNAP/NPC1-like_SSD"/>
</dbReference>
<dbReference type="PROSITE" id="PS50156">
    <property type="entry name" value="SSD"/>
    <property type="match status" value="1"/>
</dbReference>
<keyword evidence="3" id="KW-0723">Serine/threonine-protein kinase</keyword>
<dbReference type="SUPFAM" id="SSF48508">
    <property type="entry name" value="Nuclear receptor ligand-binding domain"/>
    <property type="match status" value="1"/>
</dbReference>
<keyword evidence="5" id="KW-0479">Metal-binding</keyword>
<dbReference type="GO" id="GO:0005524">
    <property type="term" value="F:ATP binding"/>
    <property type="evidence" value="ECO:0007669"/>
    <property type="project" value="UniProtKB-UniRule"/>
</dbReference>
<dbReference type="InterPro" id="IPR013088">
    <property type="entry name" value="Znf_NHR/GATA"/>
</dbReference>
<keyword evidence="13" id="KW-0223">Dioxygenase</keyword>
<protein>
    <recommendedName>
        <fullName evidence="21">Nuclear receptor subfamily 2 group B member 4</fullName>
    </recommendedName>
</protein>
<evidence type="ECO:0000256" key="9">
    <source>
        <dbReference type="ARBA" id="ARBA00022777"/>
    </source>
</evidence>
<evidence type="ECO:0000259" key="25">
    <source>
        <dbReference type="PROSITE" id="PS50011"/>
    </source>
</evidence>
<feature type="domain" description="EF-hand" evidence="27">
    <location>
        <begin position="1670"/>
        <end position="1705"/>
    </location>
</feature>
<dbReference type="GO" id="GO:0004674">
    <property type="term" value="F:protein serine/threonine kinase activity"/>
    <property type="evidence" value="ECO:0007669"/>
    <property type="project" value="UniProtKB-KW"/>
</dbReference>
<dbReference type="InterPro" id="IPR011992">
    <property type="entry name" value="EF-hand-dom_pair"/>
</dbReference>
<dbReference type="GO" id="GO:0016705">
    <property type="term" value="F:oxidoreductase activity, acting on paired donors, with incorporation or reduction of molecular oxygen"/>
    <property type="evidence" value="ECO:0007669"/>
    <property type="project" value="InterPro"/>
</dbReference>
<keyword evidence="17" id="KW-0238">DNA-binding</keyword>
<dbReference type="GO" id="GO:0072686">
    <property type="term" value="C:mitotic spindle"/>
    <property type="evidence" value="ECO:0007669"/>
    <property type="project" value="UniProtKB-ARBA"/>
</dbReference>
<evidence type="ECO:0000256" key="3">
    <source>
        <dbReference type="ARBA" id="ARBA00022527"/>
    </source>
</evidence>
<dbReference type="PROSITE" id="PS00107">
    <property type="entry name" value="PROTEIN_KINASE_ATP"/>
    <property type="match status" value="1"/>
</dbReference>
<dbReference type="Gene3D" id="3.30.200.20">
    <property type="entry name" value="Phosphorylase Kinase, domain 1"/>
    <property type="match status" value="1"/>
</dbReference>
<feature type="domain" description="NR LBD" evidence="30">
    <location>
        <begin position="606"/>
        <end position="839"/>
    </location>
</feature>
<evidence type="ECO:0000259" key="28">
    <source>
        <dbReference type="PROSITE" id="PS51030"/>
    </source>
</evidence>
<dbReference type="PROSITE" id="PS50222">
    <property type="entry name" value="EF_HAND_2"/>
    <property type="match status" value="4"/>
</dbReference>
<feature type="domain" description="EF-hand" evidence="27">
    <location>
        <begin position="1706"/>
        <end position="1741"/>
    </location>
</feature>
<organism evidence="31 32">
    <name type="scientific">Trichinella pseudospiralis</name>
    <name type="common">Parasitic roundworm</name>
    <dbReference type="NCBI Taxonomy" id="6337"/>
    <lineage>
        <taxon>Eukaryota</taxon>
        <taxon>Metazoa</taxon>
        <taxon>Ecdysozoa</taxon>
        <taxon>Nematoda</taxon>
        <taxon>Enoplea</taxon>
        <taxon>Dorylaimia</taxon>
        <taxon>Trichinellida</taxon>
        <taxon>Trichinellidae</taxon>
        <taxon>Trichinella</taxon>
    </lineage>
</organism>
<evidence type="ECO:0000256" key="7">
    <source>
        <dbReference type="ARBA" id="ARBA00022741"/>
    </source>
</evidence>
<evidence type="ECO:0000313" key="31">
    <source>
        <dbReference type="EMBL" id="KRY71848.1"/>
    </source>
</evidence>
<evidence type="ECO:0000256" key="13">
    <source>
        <dbReference type="ARBA" id="ARBA00022964"/>
    </source>
</evidence>
<keyword evidence="24" id="KW-0812">Transmembrane</keyword>
<feature type="region of interest" description="Disordered" evidence="23">
    <location>
        <begin position="592"/>
        <end position="617"/>
    </location>
</feature>
<keyword evidence="7 22" id="KW-0547">Nucleotide-binding</keyword>
<dbReference type="GO" id="GO:0005509">
    <property type="term" value="F:calcium ion binding"/>
    <property type="evidence" value="ECO:0007669"/>
    <property type="project" value="InterPro"/>
</dbReference>
<dbReference type="GO" id="GO:0003707">
    <property type="term" value="F:nuclear steroid receptor activity"/>
    <property type="evidence" value="ECO:0007669"/>
    <property type="project" value="InterPro"/>
</dbReference>
<evidence type="ECO:0000259" key="26">
    <source>
        <dbReference type="PROSITE" id="PS50156"/>
    </source>
</evidence>
<keyword evidence="20" id="KW-0539">Nucleus</keyword>
<dbReference type="Pfam" id="PF00105">
    <property type="entry name" value="zf-C4"/>
    <property type="match status" value="1"/>
</dbReference>
<keyword evidence="14" id="KW-0560">Oxidoreductase</keyword>
<dbReference type="Pfam" id="PF13499">
    <property type="entry name" value="EF-hand_7"/>
    <property type="match status" value="2"/>
</dbReference>
<feature type="domain" description="EF-hand" evidence="27">
    <location>
        <begin position="1597"/>
        <end position="1632"/>
    </location>
</feature>
<dbReference type="InterPro" id="IPR018247">
    <property type="entry name" value="EF_Hand_1_Ca_BS"/>
</dbReference>
<evidence type="ECO:0000256" key="20">
    <source>
        <dbReference type="ARBA" id="ARBA00023242"/>
    </source>
</evidence>
<dbReference type="PANTHER" id="PTHR24347">
    <property type="entry name" value="SERINE/THREONINE-PROTEIN KINASE"/>
    <property type="match status" value="1"/>
</dbReference>
<keyword evidence="16" id="KW-0805">Transcription regulation</keyword>
<dbReference type="FunFam" id="1.10.238.10:FF:000527">
    <property type="entry name" value="Calmodulin-3"/>
    <property type="match status" value="1"/>
</dbReference>
<evidence type="ECO:0000256" key="23">
    <source>
        <dbReference type="SAM" id="MobiDB-lite"/>
    </source>
</evidence>
<evidence type="ECO:0000313" key="32">
    <source>
        <dbReference type="Proteomes" id="UP000054632"/>
    </source>
</evidence>
<dbReference type="InterPro" id="IPR006620">
    <property type="entry name" value="Pro_4_hyd_alph"/>
</dbReference>
<dbReference type="SMART" id="SM00702">
    <property type="entry name" value="P4Hc"/>
    <property type="match status" value="1"/>
</dbReference>
<feature type="compositionally biased region" description="Low complexity" evidence="23">
    <location>
        <begin position="435"/>
        <end position="451"/>
    </location>
</feature>
<evidence type="ECO:0000256" key="10">
    <source>
        <dbReference type="ARBA" id="ARBA00022833"/>
    </source>
</evidence>
<dbReference type="PRINTS" id="PR00545">
    <property type="entry name" value="RETINOIDXR"/>
</dbReference>
<proteinExistence type="inferred from homology"/>
<evidence type="ECO:0000256" key="6">
    <source>
        <dbReference type="ARBA" id="ARBA00022737"/>
    </source>
</evidence>
<comment type="caution">
    <text evidence="31">The sequence shown here is derived from an EMBL/GenBank/DDBJ whole genome shotgun (WGS) entry which is preliminary data.</text>
</comment>
<feature type="region of interest" description="Disordered" evidence="23">
    <location>
        <begin position="435"/>
        <end position="456"/>
    </location>
</feature>
<keyword evidence="11" id="KW-0106">Calcium</keyword>
<reference evidence="31 32" key="1">
    <citation type="submission" date="2015-01" db="EMBL/GenBank/DDBJ databases">
        <title>Evolution of Trichinella species and genotypes.</title>
        <authorList>
            <person name="Korhonen P.K."/>
            <person name="Edoardo P."/>
            <person name="Giuseppe L.R."/>
            <person name="Gasser R.B."/>
        </authorList>
    </citation>
    <scope>NUCLEOTIDE SEQUENCE [LARGE SCALE GENOMIC DNA]</scope>
    <source>
        <strain evidence="31">ISS13</strain>
    </source>
</reference>
<feature type="transmembrane region" description="Helical" evidence="24">
    <location>
        <begin position="229"/>
        <end position="253"/>
    </location>
</feature>
<evidence type="ECO:0000256" key="22">
    <source>
        <dbReference type="PROSITE-ProRule" id="PRU10141"/>
    </source>
</evidence>
<dbReference type="Gene3D" id="2.60.120.620">
    <property type="entry name" value="q2cbj1_9rhob like domain"/>
    <property type="match status" value="1"/>
</dbReference>
<keyword evidence="4" id="KW-0808">Transferase</keyword>
<comment type="similarity">
    <text evidence="2">Belongs to the nuclear hormone receptor family. NR2 subfamily.</text>
</comment>
<dbReference type="SUPFAM" id="SSF56112">
    <property type="entry name" value="Protein kinase-like (PK-like)"/>
    <property type="match status" value="1"/>
</dbReference>
<evidence type="ECO:0000256" key="24">
    <source>
        <dbReference type="SAM" id="Phobius"/>
    </source>
</evidence>
<dbReference type="Pfam" id="PF00104">
    <property type="entry name" value="Hormone_recep"/>
    <property type="match status" value="1"/>
</dbReference>
<dbReference type="PROSITE" id="PS51030">
    <property type="entry name" value="NUCLEAR_REC_DBD_2"/>
    <property type="match status" value="1"/>
</dbReference>
<dbReference type="EMBL" id="JYDR01000052">
    <property type="protein sequence ID" value="KRY71848.1"/>
    <property type="molecule type" value="Genomic_DNA"/>
</dbReference>
<dbReference type="Pfam" id="PF00069">
    <property type="entry name" value="Pkinase"/>
    <property type="match status" value="1"/>
</dbReference>
<dbReference type="InterPro" id="IPR001628">
    <property type="entry name" value="Znf_hrmn_rcpt"/>
</dbReference>
<dbReference type="PROSITE" id="PS51471">
    <property type="entry name" value="FE2OG_OXY"/>
    <property type="match status" value="1"/>
</dbReference>
<keyword evidence="15" id="KW-0408">Iron</keyword>
<dbReference type="SUPFAM" id="SSF57716">
    <property type="entry name" value="Glucocorticoid receptor-like (DNA-binding domain)"/>
    <property type="match status" value="1"/>
</dbReference>
<dbReference type="CDD" id="cd00051">
    <property type="entry name" value="EFh"/>
    <property type="match status" value="2"/>
</dbReference>
<feature type="domain" description="Protein kinase" evidence="25">
    <location>
        <begin position="864"/>
        <end position="1115"/>
    </location>
</feature>
<dbReference type="PROSITE" id="PS51843">
    <property type="entry name" value="NR_LBD"/>
    <property type="match status" value="1"/>
</dbReference>
<dbReference type="InterPro" id="IPR001723">
    <property type="entry name" value="Nuclear_hrmn_rcpt"/>
</dbReference>
<keyword evidence="6" id="KW-0677">Repeat</keyword>
<evidence type="ECO:0000256" key="17">
    <source>
        <dbReference type="ARBA" id="ARBA00023125"/>
    </source>
</evidence>
<dbReference type="InterPro" id="IPR011009">
    <property type="entry name" value="Kinase-like_dom_sf"/>
</dbReference>
<keyword evidence="8" id="KW-0863">Zinc-finger</keyword>
<dbReference type="Gene3D" id="6.10.140.2220">
    <property type="match status" value="1"/>
</dbReference>
<evidence type="ECO:0000256" key="16">
    <source>
        <dbReference type="ARBA" id="ARBA00023015"/>
    </source>
</evidence>
<evidence type="ECO:0000256" key="2">
    <source>
        <dbReference type="ARBA" id="ARBA00006421"/>
    </source>
</evidence>
<dbReference type="Gene3D" id="1.10.238.10">
    <property type="entry name" value="EF-hand"/>
    <property type="match status" value="2"/>
</dbReference>
<dbReference type="GO" id="GO:0008270">
    <property type="term" value="F:zinc ion binding"/>
    <property type="evidence" value="ECO:0007669"/>
    <property type="project" value="UniProtKB-KW"/>
</dbReference>
<keyword evidence="12 22" id="KW-0067">ATP-binding</keyword>
<dbReference type="GO" id="GO:0043565">
    <property type="term" value="F:sequence-specific DNA binding"/>
    <property type="evidence" value="ECO:0007669"/>
    <property type="project" value="InterPro"/>
</dbReference>
<keyword evidence="10" id="KW-0862">Zinc</keyword>
<evidence type="ECO:0000259" key="27">
    <source>
        <dbReference type="PROSITE" id="PS50222"/>
    </source>
</evidence>
<feature type="domain" description="SSD" evidence="26">
    <location>
        <begin position="200"/>
        <end position="352"/>
    </location>
</feature>
<dbReference type="InterPro" id="IPR002048">
    <property type="entry name" value="EF_hand_dom"/>
</dbReference>
<evidence type="ECO:0000259" key="29">
    <source>
        <dbReference type="PROSITE" id="PS51471"/>
    </source>
</evidence>
<sequence>MALLLSYPLSRVRWFYPSPCVLVKTRGWPASPQPDELTWLYQKYPVAQILQIVVRLHDDSNGADMIDVVRGFYSTAFELDDQIKALLPNSSKEQETCHEQSAAGLLVLSPTGIWCHNRRLFFMDRHFLEQIKTTRSCKFDLLYGVPKSIRLSSYALTIIADQNTTDFLIQLRNQFSTPDAGESAADLIHVQYKIKKTWMDYMLLFVSYIILLLYLYVCAQKIEMVKSKWALAFGAGCTVAFSLLMAAGICSHFSLIRRTWLVELFPYLALIVGVENTLCITRSVVSTPVHLEVNIRLARGLASEGWSITKNFLIGFCILAVGFCSDVPEISEFCTVALVGFVVDFYMQLFFYLGKCRSPSSNPNLMRLILAGLEPSNAPTSNTSGLVDSTQDSLFRLDCTLDANKQLSTFADSSLTLDSPVQQQPASFYFSSSDLDTVSTTTPPPSYETLTQPPNSMLITSTTPTPTATNTNAIATVTTTTTTTTTTTPPPPPTTSNTNNNNTSKQYPPSHPLALPKHVCNICGDRASGKHYGVYSCEGCKGFFKRTVRKDLTYTCRESRHCVIDKRQRNRCQYCRYQKCLIMGMKREAVQEERQRLRGDRSENGEPESTSNSISDIPPDRVLEAELMADKILLGVPQDTVDAYFVQLVRWARMIPHYCELSIEDQALLLKNGWNELILALMAYHSTHTKSMEMCMSSATTTTAPADSTTSVNSMESSEDNNYDVIFDRMIHELTYKLKDLQVDRTELGLLRTIVLFNPDITGLKCSTVVESYREKAYNCLEEYCRQKNPNQPGRFAKLMLRLPSLRSIGLACYDSPCFMPPIPTLTSLIQALKEQCYALHTTMPLFGTKRDQRKHYVNIREKYDLRHELGAGAFSKVILAESKTRQGLLVAIKCIDKKLVKGKEESMQNEINVLSRLRHPNIVRLIETFEDKSNYYLVMDLVTGGELFDRIVAKGSYSERDASNLIRQVLDAVNYLHMNDIPENLLYQSPDPDSKIMISDFGLSKSVESDVMATACGTPGYVAPEVLAQQPYGKAVDVWSIGVIAYILLCGYPPFYDENDINLFAQIMRGEYEFDSPYWDEISESAKDFISHLMCVDPDHRISGDTASKKDIYTSVSEKLKRLTVRQQWKKAYHATAAVRMLQQLRISRDEAHVIDNRQKSPSHAVDESQLTTDSSKSNNKTDQLKIVESDGKLKRCLKVCYCNRLHQQQHWNDHKKHCDNMHSSLLLKCHQSTGTTSFLSDPSSRMKFNTTTITTPTTTTKICEQLNEQMPNSSKALDHLISSDVSTMTCDLCKQMTNSNLSYAKELLDSCGVIQGSSVSLSMNLIQMDNLELRTKRLAHHVLCSLNHFGWTVVDDFLGYSHAAAVLNDVLNIYNSGRFVAGQISHKGSLSPQWRSDLIYWYSGVDDYLESIAYLLHQIDDLILSISSSLTDCRINQKSKAMLSCYEVGSYYVKHVDNAERDGRLITCVYYMNQDWIAKHGGLLRIFPTNTKSQVDIEPLFDRLIIFWSDRRNPHEVTPTLSDRFAITVWYFDGLELGCQNDANASYDQRSIQIAFVPSQSNSTLLLQLTYSLKIVSLSYRHYLKRNMADQLTEEQIAEFKEAFSLFDKDGDGTITTKELGTVMRSLGQNPTEAELQDMINEVDADGNGTIDFPEFLTMMARKMKDTDSEEEIREAFRVFDKDGNGFISAAELRHVMTNLGEKLTDEEVDEMIREADIDGDGQVNYEEMLVYNYCLCVSVTFAFALTLLSASLPSSMLASVLMLVFLCHITSSSSSSSSSSGGGGTAAAVVAVAVAASTTSAE</sequence>
<dbReference type="InterPro" id="IPR000719">
    <property type="entry name" value="Prot_kinase_dom"/>
</dbReference>
<dbReference type="PRINTS" id="PR00398">
    <property type="entry name" value="STRDHORMONER"/>
</dbReference>
<dbReference type="SUPFAM" id="SSF47473">
    <property type="entry name" value="EF-hand"/>
    <property type="match status" value="1"/>
</dbReference>
<dbReference type="Gene3D" id="1.10.565.10">
    <property type="entry name" value="Retinoid X Receptor"/>
    <property type="match status" value="1"/>
</dbReference>
<comment type="cofactor">
    <cofactor evidence="1">
        <name>L-ascorbate</name>
        <dbReference type="ChEBI" id="CHEBI:38290"/>
    </cofactor>
</comment>
<dbReference type="InterPro" id="IPR035500">
    <property type="entry name" value="NHR-like_dom_sf"/>
</dbReference>
<evidence type="ECO:0000256" key="5">
    <source>
        <dbReference type="ARBA" id="ARBA00022723"/>
    </source>
</evidence>
<dbReference type="FunFam" id="1.10.510.10:FF:000026">
    <property type="entry name" value="Calcium/calmodulin-dependent protein kinase type 1"/>
    <property type="match status" value="1"/>
</dbReference>
<dbReference type="GO" id="GO:0005634">
    <property type="term" value="C:nucleus"/>
    <property type="evidence" value="ECO:0007669"/>
    <property type="project" value="InterPro"/>
</dbReference>
<feature type="compositionally biased region" description="Basic and acidic residues" evidence="23">
    <location>
        <begin position="592"/>
        <end position="604"/>
    </location>
</feature>
<dbReference type="InterPro" id="IPR017441">
    <property type="entry name" value="Protein_kinase_ATP_BS"/>
</dbReference>
<accession>A0A0V1EE01</accession>
<dbReference type="SMART" id="SM00430">
    <property type="entry name" value="HOLI"/>
    <property type="match status" value="1"/>
</dbReference>
<evidence type="ECO:0000256" key="21">
    <source>
        <dbReference type="ARBA" id="ARBA00078913"/>
    </source>
</evidence>
<feature type="compositionally biased region" description="Polar residues" evidence="23">
    <location>
        <begin position="1170"/>
        <end position="1183"/>
    </location>
</feature>
<feature type="transmembrane region" description="Helical" evidence="24">
    <location>
        <begin position="198"/>
        <end position="217"/>
    </location>
</feature>
<keyword evidence="9 31" id="KW-0418">Kinase</keyword>
<name>A0A0V1EE01_TRIPS</name>
<dbReference type="InterPro" id="IPR044862">
    <property type="entry name" value="Pro_4_hyd_alph_FE2OG_OXY"/>
</dbReference>
<dbReference type="InterPro" id="IPR005123">
    <property type="entry name" value="Oxoglu/Fe-dep_dioxygenase_dom"/>
</dbReference>
<feature type="domain" description="EF-hand" evidence="27">
    <location>
        <begin position="1633"/>
        <end position="1668"/>
    </location>
</feature>
<dbReference type="FunFam" id="3.30.50.10:FF:000005">
    <property type="entry name" value="Retinoic acid receptor RXR-alpha"/>
    <property type="match status" value="1"/>
</dbReference>
<evidence type="ECO:0000256" key="8">
    <source>
        <dbReference type="ARBA" id="ARBA00022771"/>
    </source>
</evidence>
<dbReference type="InterPro" id="IPR000536">
    <property type="entry name" value="Nucl_hrmn_rcpt_lig-bd"/>
</dbReference>
<dbReference type="Pfam" id="PF13640">
    <property type="entry name" value="2OG-FeII_Oxy_3"/>
    <property type="match status" value="1"/>
</dbReference>
<feature type="region of interest" description="Disordered" evidence="23">
    <location>
        <begin position="479"/>
        <end position="510"/>
    </location>
</feature>
<keyword evidence="18" id="KW-0804">Transcription</keyword>
<dbReference type="SMART" id="SM00054">
    <property type="entry name" value="EFh"/>
    <property type="match status" value="4"/>
</dbReference>
<evidence type="ECO:0000256" key="1">
    <source>
        <dbReference type="ARBA" id="ARBA00001961"/>
    </source>
</evidence>
<feature type="region of interest" description="Disordered" evidence="23">
    <location>
        <begin position="1157"/>
        <end position="1185"/>
    </location>
</feature>
<evidence type="ECO:0000256" key="12">
    <source>
        <dbReference type="ARBA" id="ARBA00022840"/>
    </source>
</evidence>
<dbReference type="Gene3D" id="1.10.510.10">
    <property type="entry name" value="Transferase(Phosphotransferase) domain 1"/>
    <property type="match status" value="1"/>
</dbReference>
<evidence type="ECO:0000256" key="19">
    <source>
        <dbReference type="ARBA" id="ARBA00023170"/>
    </source>
</evidence>
<dbReference type="PRINTS" id="PR00047">
    <property type="entry name" value="STROIDFINGER"/>
</dbReference>
<evidence type="ECO:0000256" key="4">
    <source>
        <dbReference type="ARBA" id="ARBA00022679"/>
    </source>
</evidence>
<feature type="domain" description="Fe2OG dioxygenase" evidence="29">
    <location>
        <begin position="1436"/>
        <end position="1535"/>
    </location>
</feature>
<dbReference type="PROSITE" id="PS50011">
    <property type="entry name" value="PROTEIN_KINASE_DOM"/>
    <property type="match status" value="1"/>
</dbReference>